<evidence type="ECO:0000256" key="1">
    <source>
        <dbReference type="ARBA" id="ARBA00022614"/>
    </source>
</evidence>
<feature type="compositionally biased region" description="Basic and acidic residues" evidence="3">
    <location>
        <begin position="401"/>
        <end position="415"/>
    </location>
</feature>
<dbReference type="InterPro" id="IPR001611">
    <property type="entry name" value="Leu-rich_rpt"/>
</dbReference>
<dbReference type="Gene3D" id="3.80.10.10">
    <property type="entry name" value="Ribonuclease Inhibitor"/>
    <property type="match status" value="2"/>
</dbReference>
<dbReference type="EMBL" id="QGNW01001682">
    <property type="protein sequence ID" value="RVW33320.1"/>
    <property type="molecule type" value="Genomic_DNA"/>
</dbReference>
<gene>
    <name evidence="4" type="ORF">CK203_085347</name>
</gene>
<evidence type="ECO:0000256" key="3">
    <source>
        <dbReference type="SAM" id="MobiDB-lite"/>
    </source>
</evidence>
<dbReference type="InterPro" id="IPR025875">
    <property type="entry name" value="Leu-rich_rpt_4"/>
</dbReference>
<keyword evidence="2" id="KW-0677">Repeat</keyword>
<feature type="region of interest" description="Disordered" evidence="3">
    <location>
        <begin position="504"/>
        <end position="537"/>
    </location>
</feature>
<evidence type="ECO:0000313" key="5">
    <source>
        <dbReference type="Proteomes" id="UP000288805"/>
    </source>
</evidence>
<sequence>MTRLSSKQILQENQTDDHNAISALSLNHKALSHISCLADFKNLERLDLSFNNLTSLQDLKLCVNLKWLSVLQNKLQSLEGIEELSKLTLVRPWVCSPMVTSSSPLRAIGGLPRLLTSGPRGISRGARVIFHCSSAVKLNGQDKSKARLLLVLIHLECPLPLSSYLYCNTLLYIAGGVKCGQNKIRSMDEVRSLVSLRALILNDNEIGSICRLDRMKDLNTLEGRWILDVVLVANEGIDSMLKSNSSGVIFLSRNPVHEIGESLVKLKSITKLSLSKCQIQSIGSSLKSCIELKELRLAHNDIKTLPAELAYNTKLQNLDLGNNLITSWSDLKVIRSLVNLKNFNLQGNPIAVKEKLAKKTKRLLPNLQIFNARPTDKITKYEKGDKVDDFPLNVATELEVKKKDKRDHGRAEKNKHNSMTESGLAHLVNGDLDVEKELKKKRKANDEAKKKVPILKEDHTMVERELNKKARKVERGGLSAIDDGETPFMELFAAETAENSKYSVEDRTDKAFQDSNSAGGSVSLGAKKKKTKRRGISPSIQLLSLPVEVGLGGPSTWDDE</sequence>
<name>A0A438DCY6_VITVI</name>
<evidence type="ECO:0008006" key="6">
    <source>
        <dbReference type="Google" id="ProtNLM"/>
    </source>
</evidence>
<dbReference type="SMART" id="SM00365">
    <property type="entry name" value="LRR_SD22"/>
    <property type="match status" value="5"/>
</dbReference>
<dbReference type="PANTHER" id="PTHR46652">
    <property type="entry name" value="LEUCINE-RICH REPEAT AND IQ DOMAIN-CONTAINING PROTEIN 1-RELATED"/>
    <property type="match status" value="1"/>
</dbReference>
<feature type="region of interest" description="Disordered" evidence="3">
    <location>
        <begin position="401"/>
        <end position="426"/>
    </location>
</feature>
<dbReference type="SUPFAM" id="SSF52047">
    <property type="entry name" value="RNI-like"/>
    <property type="match status" value="1"/>
</dbReference>
<keyword evidence="1" id="KW-0433">Leucine-rich repeat</keyword>
<dbReference type="InterPro" id="IPR050836">
    <property type="entry name" value="SDS22/Internalin_LRR"/>
</dbReference>
<dbReference type="PROSITE" id="PS51450">
    <property type="entry name" value="LRR"/>
    <property type="match status" value="4"/>
</dbReference>
<evidence type="ECO:0000313" key="4">
    <source>
        <dbReference type="EMBL" id="RVW33320.1"/>
    </source>
</evidence>
<reference evidence="4 5" key="1">
    <citation type="journal article" date="2018" name="PLoS Genet.">
        <title>Population sequencing reveals clonal diversity and ancestral inbreeding in the grapevine cultivar Chardonnay.</title>
        <authorList>
            <person name="Roach M.J."/>
            <person name="Johnson D.L."/>
            <person name="Bohlmann J."/>
            <person name="van Vuuren H.J."/>
            <person name="Jones S.J."/>
            <person name="Pretorius I.S."/>
            <person name="Schmidt S.A."/>
            <person name="Borneman A.R."/>
        </authorList>
    </citation>
    <scope>NUCLEOTIDE SEQUENCE [LARGE SCALE GENOMIC DNA]</scope>
    <source>
        <strain evidence="5">cv. Chardonnay</strain>
        <tissue evidence="4">Leaf</tissue>
    </source>
</reference>
<dbReference type="Proteomes" id="UP000288805">
    <property type="component" value="Unassembled WGS sequence"/>
</dbReference>
<protein>
    <recommendedName>
        <fullName evidence="6">Protein phosphatase 1 regulatory subunit 7</fullName>
    </recommendedName>
</protein>
<feature type="compositionally biased region" description="Basic residues" evidence="3">
    <location>
        <begin position="526"/>
        <end position="535"/>
    </location>
</feature>
<accession>A0A438DCY6</accession>
<comment type="caution">
    <text evidence="4">The sequence shown here is derived from an EMBL/GenBank/DDBJ whole genome shotgun (WGS) entry which is preliminary data.</text>
</comment>
<dbReference type="InterPro" id="IPR032675">
    <property type="entry name" value="LRR_dom_sf"/>
</dbReference>
<dbReference type="PANTHER" id="PTHR46652:SF7">
    <property type="entry name" value="LEUCINE-RICH REPEAT AND IQ DOMAIN-CONTAINING PROTEIN 1"/>
    <property type="match status" value="1"/>
</dbReference>
<dbReference type="Pfam" id="PF12799">
    <property type="entry name" value="LRR_4"/>
    <property type="match status" value="1"/>
</dbReference>
<proteinExistence type="predicted"/>
<dbReference type="Pfam" id="PF00560">
    <property type="entry name" value="LRR_1"/>
    <property type="match status" value="1"/>
</dbReference>
<organism evidence="4 5">
    <name type="scientific">Vitis vinifera</name>
    <name type="common">Grape</name>
    <dbReference type="NCBI Taxonomy" id="29760"/>
    <lineage>
        <taxon>Eukaryota</taxon>
        <taxon>Viridiplantae</taxon>
        <taxon>Streptophyta</taxon>
        <taxon>Embryophyta</taxon>
        <taxon>Tracheophyta</taxon>
        <taxon>Spermatophyta</taxon>
        <taxon>Magnoliopsida</taxon>
        <taxon>eudicotyledons</taxon>
        <taxon>Gunneridae</taxon>
        <taxon>Pentapetalae</taxon>
        <taxon>rosids</taxon>
        <taxon>Vitales</taxon>
        <taxon>Vitaceae</taxon>
        <taxon>Viteae</taxon>
        <taxon>Vitis</taxon>
    </lineage>
</organism>
<dbReference type="AlphaFoldDB" id="A0A438DCY6"/>
<evidence type="ECO:0000256" key="2">
    <source>
        <dbReference type="ARBA" id="ARBA00022737"/>
    </source>
</evidence>